<keyword evidence="3" id="KW-1185">Reference proteome</keyword>
<dbReference type="Proteomes" id="UP000257109">
    <property type="component" value="Unassembled WGS sequence"/>
</dbReference>
<feature type="region of interest" description="Disordered" evidence="1">
    <location>
        <begin position="1"/>
        <end position="28"/>
    </location>
</feature>
<dbReference type="SUPFAM" id="SSF53098">
    <property type="entry name" value="Ribonuclease H-like"/>
    <property type="match status" value="1"/>
</dbReference>
<protein>
    <recommendedName>
        <fullName evidence="4">Integrase catalytic domain-containing protein</fullName>
    </recommendedName>
</protein>
<dbReference type="AlphaFoldDB" id="A0A371EM17"/>
<feature type="compositionally biased region" description="Basic residues" evidence="1">
    <location>
        <begin position="1"/>
        <end position="19"/>
    </location>
</feature>
<comment type="caution">
    <text evidence="2">The sequence shown here is derived from an EMBL/GenBank/DDBJ whole genome shotgun (WGS) entry which is preliminary data.</text>
</comment>
<evidence type="ECO:0000256" key="1">
    <source>
        <dbReference type="SAM" id="MobiDB-lite"/>
    </source>
</evidence>
<accession>A0A371EM17</accession>
<dbReference type="PANTHER" id="PTHR42648:SF26">
    <property type="entry name" value="INTEGRASE CATALYTIC DOMAIN-CONTAINING PROTEIN"/>
    <property type="match status" value="1"/>
</dbReference>
<dbReference type="InterPro" id="IPR012337">
    <property type="entry name" value="RNaseH-like_sf"/>
</dbReference>
<reference evidence="2" key="1">
    <citation type="submission" date="2018-05" db="EMBL/GenBank/DDBJ databases">
        <title>Draft genome of Mucuna pruriens seed.</title>
        <authorList>
            <person name="Nnadi N.E."/>
            <person name="Vos R."/>
            <person name="Hasami M.H."/>
            <person name="Devisetty U.K."/>
            <person name="Aguiy J.C."/>
        </authorList>
    </citation>
    <scope>NUCLEOTIDE SEQUENCE [LARGE SCALE GENOMIC DNA]</scope>
    <source>
        <strain evidence="2">JCA_2017</strain>
    </source>
</reference>
<dbReference type="EMBL" id="QJKJ01013134">
    <property type="protein sequence ID" value="RDX67103.1"/>
    <property type="molecule type" value="Genomic_DNA"/>
</dbReference>
<feature type="non-terminal residue" evidence="2">
    <location>
        <position position="1"/>
    </location>
</feature>
<evidence type="ECO:0008006" key="4">
    <source>
        <dbReference type="Google" id="ProtNLM"/>
    </source>
</evidence>
<dbReference type="GO" id="GO:0003676">
    <property type="term" value="F:nucleic acid binding"/>
    <property type="evidence" value="ECO:0007669"/>
    <property type="project" value="InterPro"/>
</dbReference>
<dbReference type="Gene3D" id="3.30.420.10">
    <property type="entry name" value="Ribonuclease H-like superfamily/Ribonuclease H"/>
    <property type="match status" value="1"/>
</dbReference>
<dbReference type="InterPro" id="IPR036397">
    <property type="entry name" value="RNaseH_sf"/>
</dbReference>
<sequence>MSGACHRVHHPHAHAKQRSKPSFSKSKAPTSTYTQNILFVNDDAGLFISHIGKSLIHTTSSHLSLIYILCVPKINQNLILVSKLCNTNQVSIEYFPTHFLVKDLKTRVTDPYTLQSLAPHSRASFIQNNVTFGKQPTPPNKSLKFKLLCLMSMHKNTNGITHYNLPFPSHAPKLNGTVEGRHHHIVEIGHAFLHHSNLPSQLWSFAFQTVVYLINRFPMPNLGMKFPFKLLFKNAPNYHHLHAFGFLCFQWLKPYASHKASLSTMHLSRLLKLLICISLP</sequence>
<name>A0A371EM17_MUCPR</name>
<evidence type="ECO:0000313" key="3">
    <source>
        <dbReference type="Proteomes" id="UP000257109"/>
    </source>
</evidence>
<gene>
    <name evidence="2" type="ORF">CR513_54062</name>
</gene>
<organism evidence="2 3">
    <name type="scientific">Mucuna pruriens</name>
    <name type="common">Velvet bean</name>
    <name type="synonym">Dolichos pruriens</name>
    <dbReference type="NCBI Taxonomy" id="157652"/>
    <lineage>
        <taxon>Eukaryota</taxon>
        <taxon>Viridiplantae</taxon>
        <taxon>Streptophyta</taxon>
        <taxon>Embryophyta</taxon>
        <taxon>Tracheophyta</taxon>
        <taxon>Spermatophyta</taxon>
        <taxon>Magnoliopsida</taxon>
        <taxon>eudicotyledons</taxon>
        <taxon>Gunneridae</taxon>
        <taxon>Pentapetalae</taxon>
        <taxon>rosids</taxon>
        <taxon>fabids</taxon>
        <taxon>Fabales</taxon>
        <taxon>Fabaceae</taxon>
        <taxon>Papilionoideae</taxon>
        <taxon>50 kb inversion clade</taxon>
        <taxon>NPAAA clade</taxon>
        <taxon>indigoferoid/millettioid clade</taxon>
        <taxon>Phaseoleae</taxon>
        <taxon>Mucuna</taxon>
    </lineage>
</organism>
<evidence type="ECO:0000313" key="2">
    <source>
        <dbReference type="EMBL" id="RDX67103.1"/>
    </source>
</evidence>
<dbReference type="OrthoDB" id="1912561at2759"/>
<dbReference type="PANTHER" id="PTHR42648">
    <property type="entry name" value="TRANSPOSASE, PUTATIVE-RELATED"/>
    <property type="match status" value="1"/>
</dbReference>
<dbReference type="InterPro" id="IPR039537">
    <property type="entry name" value="Retrotran_Ty1/copia-like"/>
</dbReference>
<proteinExistence type="predicted"/>